<dbReference type="Proteomes" id="UP000719412">
    <property type="component" value="Unassembled WGS sequence"/>
</dbReference>
<dbReference type="PANTHER" id="PTHR21143">
    <property type="entry name" value="INVERTEBRATE GUSTATORY RECEPTOR"/>
    <property type="match status" value="1"/>
</dbReference>
<dbReference type="GO" id="GO:0030425">
    <property type="term" value="C:dendrite"/>
    <property type="evidence" value="ECO:0007669"/>
    <property type="project" value="TreeGrafter"/>
</dbReference>
<dbReference type="PANTHER" id="PTHR21143:SF104">
    <property type="entry name" value="GUSTATORY RECEPTOR 8A-RELATED"/>
    <property type="match status" value="1"/>
</dbReference>
<evidence type="ECO:0000256" key="1">
    <source>
        <dbReference type="SAM" id="MobiDB-lite"/>
    </source>
</evidence>
<protein>
    <recommendedName>
        <fullName evidence="4">Gustatory receptor</fullName>
    </recommendedName>
</protein>
<proteinExistence type="predicted"/>
<comment type="caution">
    <text evidence="2">The sequence shown here is derived from an EMBL/GenBank/DDBJ whole genome shotgun (WGS) entry which is preliminary data.</text>
</comment>
<dbReference type="GO" id="GO:0030424">
    <property type="term" value="C:axon"/>
    <property type="evidence" value="ECO:0007669"/>
    <property type="project" value="TreeGrafter"/>
</dbReference>
<dbReference type="GO" id="GO:0008049">
    <property type="term" value="P:male courtship behavior"/>
    <property type="evidence" value="ECO:0007669"/>
    <property type="project" value="TreeGrafter"/>
</dbReference>
<reference evidence="2" key="1">
    <citation type="journal article" date="2020" name="J Insects Food Feed">
        <title>The yellow mealworm (Tenebrio molitor) genome: a resource for the emerging insects as food and feed industry.</title>
        <authorList>
            <person name="Eriksson T."/>
            <person name="Andere A."/>
            <person name="Kelstrup H."/>
            <person name="Emery V."/>
            <person name="Picard C."/>
        </authorList>
    </citation>
    <scope>NUCLEOTIDE SEQUENCE</scope>
    <source>
        <strain evidence="2">Stoneville</strain>
        <tissue evidence="2">Whole head</tissue>
    </source>
</reference>
<gene>
    <name evidence="2" type="ORF">GEV33_005505</name>
</gene>
<feature type="region of interest" description="Disordered" evidence="1">
    <location>
        <begin position="329"/>
        <end position="372"/>
    </location>
</feature>
<name>A0A8J6HNN9_TENMO</name>
<dbReference type="AlphaFoldDB" id="A0A8J6HNN9"/>
<reference evidence="2" key="2">
    <citation type="submission" date="2021-08" db="EMBL/GenBank/DDBJ databases">
        <authorList>
            <person name="Eriksson T."/>
        </authorList>
    </citation>
    <scope>NUCLEOTIDE SEQUENCE</scope>
    <source>
        <strain evidence="2">Stoneville</strain>
        <tissue evidence="2">Whole head</tissue>
    </source>
</reference>
<accession>A0A8J6HNN9</accession>
<keyword evidence="3" id="KW-1185">Reference proteome</keyword>
<dbReference type="GO" id="GO:0043025">
    <property type="term" value="C:neuronal cell body"/>
    <property type="evidence" value="ECO:0007669"/>
    <property type="project" value="TreeGrafter"/>
</dbReference>
<organism evidence="2 3">
    <name type="scientific">Tenebrio molitor</name>
    <name type="common">Yellow mealworm beetle</name>
    <dbReference type="NCBI Taxonomy" id="7067"/>
    <lineage>
        <taxon>Eukaryota</taxon>
        <taxon>Metazoa</taxon>
        <taxon>Ecdysozoa</taxon>
        <taxon>Arthropoda</taxon>
        <taxon>Hexapoda</taxon>
        <taxon>Insecta</taxon>
        <taxon>Pterygota</taxon>
        <taxon>Neoptera</taxon>
        <taxon>Endopterygota</taxon>
        <taxon>Coleoptera</taxon>
        <taxon>Polyphaga</taxon>
        <taxon>Cucujiformia</taxon>
        <taxon>Tenebrionidae</taxon>
        <taxon>Tenebrio</taxon>
    </lineage>
</organism>
<evidence type="ECO:0008006" key="4">
    <source>
        <dbReference type="Google" id="ProtNLM"/>
    </source>
</evidence>
<sequence>MGRFLAITPPSTDTEAPSRCRQMHQVLMIVGLVMAPVGAMDYYRDHSSNYNFVKIAVCILAGWLRCAFSCRIIVEASKERNWRRLVEGLKETSYLVQDEEVQTRKVVFKFLGPQIIFWACTIYRNWFSVALVGVKYLKWFSVEIFETYLQFFYTLYICTLLEMIRKRYEGLRRRYEHRFFQNMSHLVQMSRFACSLNKPVDAFNDNFGYSLSLLICFTTLQILDGLDFNVQLEDYGNENLIHMIVTQFILALGFATVEGTHINDDNTCDNIVEESQKIIVLVSHSSLGIVDCEMRQDLDRLLTILTTNVPNFSAARFFSINKSTVFNGKTPRNHPTLYKDNRKQQMSPDAPSPDGSGARGGSSLRSCEKIHV</sequence>
<evidence type="ECO:0000313" key="2">
    <source>
        <dbReference type="EMBL" id="KAH0817286.1"/>
    </source>
</evidence>
<evidence type="ECO:0000313" key="3">
    <source>
        <dbReference type="Proteomes" id="UP000719412"/>
    </source>
</evidence>
<dbReference type="GO" id="GO:0007635">
    <property type="term" value="P:chemosensory behavior"/>
    <property type="evidence" value="ECO:0007669"/>
    <property type="project" value="TreeGrafter"/>
</dbReference>
<dbReference type="EMBL" id="JABDTM020019867">
    <property type="protein sequence ID" value="KAH0817286.1"/>
    <property type="molecule type" value="Genomic_DNA"/>
</dbReference>